<feature type="compositionally biased region" description="Basic and acidic residues" evidence="1">
    <location>
        <begin position="507"/>
        <end position="521"/>
    </location>
</feature>
<dbReference type="InterPro" id="IPR027884">
    <property type="entry name" value="DUF4614"/>
</dbReference>
<proteinExistence type="predicted"/>
<organism evidence="3 4">
    <name type="scientific">Pavo cristatus</name>
    <name type="common">Indian peafowl</name>
    <name type="synonym">Blue peafowl</name>
    <dbReference type="NCBI Taxonomy" id="9049"/>
    <lineage>
        <taxon>Eukaryota</taxon>
        <taxon>Metazoa</taxon>
        <taxon>Chordata</taxon>
        <taxon>Craniata</taxon>
        <taxon>Vertebrata</taxon>
        <taxon>Euteleostomi</taxon>
        <taxon>Archelosauria</taxon>
        <taxon>Archosauria</taxon>
        <taxon>Dinosauria</taxon>
        <taxon>Saurischia</taxon>
        <taxon>Theropoda</taxon>
        <taxon>Coelurosauria</taxon>
        <taxon>Aves</taxon>
        <taxon>Neognathae</taxon>
        <taxon>Galloanserae</taxon>
        <taxon>Galliformes</taxon>
        <taxon>Phasianidae</taxon>
        <taxon>Phasianinae</taxon>
        <taxon>Pavo</taxon>
    </lineage>
</organism>
<feature type="domain" description="DUF4614" evidence="2">
    <location>
        <begin position="494"/>
        <end position="665"/>
    </location>
</feature>
<evidence type="ECO:0000313" key="4">
    <source>
        <dbReference type="Proteomes" id="UP000694428"/>
    </source>
</evidence>
<reference evidence="3" key="2">
    <citation type="submission" date="2025-09" db="UniProtKB">
        <authorList>
            <consortium name="Ensembl"/>
        </authorList>
    </citation>
    <scope>IDENTIFICATION</scope>
</reference>
<name>A0A8C9FJV6_PAVCR</name>
<feature type="compositionally biased region" description="Low complexity" evidence="1">
    <location>
        <begin position="311"/>
        <end position="337"/>
    </location>
</feature>
<dbReference type="AlphaFoldDB" id="A0A8C9FJV6"/>
<dbReference type="Ensembl" id="ENSPSTT00000015944.1">
    <property type="protein sequence ID" value="ENSPSTP00000015191.1"/>
    <property type="gene ID" value="ENSPSTG00000010768.1"/>
</dbReference>
<feature type="compositionally biased region" description="Polar residues" evidence="1">
    <location>
        <begin position="249"/>
        <end position="266"/>
    </location>
</feature>
<dbReference type="InterPro" id="IPR040120">
    <property type="entry name" value="C19orf44-like"/>
</dbReference>
<feature type="compositionally biased region" description="Basic and acidic residues" evidence="1">
    <location>
        <begin position="426"/>
        <end position="440"/>
    </location>
</feature>
<dbReference type="PANTHER" id="PTHR22409:SF2">
    <property type="entry name" value="CHROMOSOME 19 OPEN READING FRAME 44"/>
    <property type="match status" value="1"/>
</dbReference>
<feature type="region of interest" description="Disordered" evidence="1">
    <location>
        <begin position="248"/>
        <end position="367"/>
    </location>
</feature>
<reference evidence="3" key="1">
    <citation type="submission" date="2025-08" db="UniProtKB">
        <authorList>
            <consortium name="Ensembl"/>
        </authorList>
    </citation>
    <scope>IDENTIFICATION</scope>
</reference>
<dbReference type="PANTHER" id="PTHR22409">
    <property type="entry name" value="CHROMOSOME 19 OPEN READING FRAME 44"/>
    <property type="match status" value="1"/>
</dbReference>
<feature type="region of interest" description="Disordered" evidence="1">
    <location>
        <begin position="166"/>
        <end position="190"/>
    </location>
</feature>
<evidence type="ECO:0000313" key="3">
    <source>
        <dbReference type="Ensembl" id="ENSPSTP00000015191.1"/>
    </source>
</evidence>
<protein>
    <submittedName>
        <fullName evidence="3">Chromosome 19 open reading frame 44</fullName>
    </submittedName>
</protein>
<dbReference type="Proteomes" id="UP000694428">
    <property type="component" value="Unplaced"/>
</dbReference>
<feature type="region of interest" description="Disordered" evidence="1">
    <location>
        <begin position="113"/>
        <end position="145"/>
    </location>
</feature>
<sequence>MPPWDWLVTPKGCWGGGALHGANERTGCWGVAVSRIRPGAWRSWGSLRAICPEMAVRVPAGGEQGRGAAPLWATTASGRCGLPRSCAQLRGDGAELEGAGGAPLGRSRFLKVRSGEARGQQRGPAARGGEATSAQLSASHARSNSALRKVAQLQSKILNRKKQLELQSTELGRKPLDEDSSSASSLQHRARGKKYLKGCAAVGRNVAASEGCSEEEESAQSPKRIVTVLQQLGLDSGEKQMREFMGNSLEFSNGRESQRCVTTDSRWSGKSKTPGSPGTPPPSQKEVPLTEVSKVPSLHGRDSEKNVLGGSNLPRPSPASRSRSARRNANSQSLSSSMKGNTVKMTLPRRGNVKQSKVSSGSGGSEIKSLDELFSKADDVEDSTSTNVADFRQNILSLDDLASDISEMAEFKQQGTDIQISQETNRNPRKDTFPVEKDPTFPKISAEIGAADSSERDTEEVTEAEIPEHLGEVPADFSRLRQDYPDRDDRTLNSEYSEDFEQSPSTTDRETVSKMAEEHSESCTYSGKDPSPSASPPSLTREGHKRVHRAAVKETAAQTVDFPFTYCWPKTHSPAVLGLPVGSSYVDPVPITSHVISMDAVEALTAYSPSVLVLNAMLKQHLMLTQQFVENIQHLHLSLVESLENEKFHYHTLEEAKEYIKNHKSPPLTTEQAFEEIQKAEEMLPSS</sequence>
<evidence type="ECO:0000259" key="2">
    <source>
        <dbReference type="Pfam" id="PF15391"/>
    </source>
</evidence>
<feature type="compositionally biased region" description="Low complexity" evidence="1">
    <location>
        <begin position="117"/>
        <end position="131"/>
    </location>
</feature>
<feature type="region of interest" description="Disordered" evidence="1">
    <location>
        <begin position="413"/>
        <end position="547"/>
    </location>
</feature>
<accession>A0A8C9FJV6</accession>
<feature type="compositionally biased region" description="Polar residues" evidence="1">
    <location>
        <begin position="413"/>
        <end position="425"/>
    </location>
</feature>
<feature type="compositionally biased region" description="Polar residues" evidence="1">
    <location>
        <begin position="132"/>
        <end position="145"/>
    </location>
</feature>
<keyword evidence="4" id="KW-1185">Reference proteome</keyword>
<feature type="compositionally biased region" description="Basic and acidic residues" evidence="1">
    <location>
        <begin position="478"/>
        <end position="492"/>
    </location>
</feature>
<dbReference type="Pfam" id="PF15391">
    <property type="entry name" value="DUF4614"/>
    <property type="match status" value="1"/>
</dbReference>
<evidence type="ECO:0000256" key="1">
    <source>
        <dbReference type="SAM" id="MobiDB-lite"/>
    </source>
</evidence>